<feature type="chain" id="PRO_5046690080" evidence="10">
    <location>
        <begin position="40"/>
        <end position="696"/>
    </location>
</feature>
<evidence type="ECO:0000259" key="12">
    <source>
        <dbReference type="Pfam" id="PF07715"/>
    </source>
</evidence>
<organism evidence="13 14">
    <name type="scientific">Tistrella bauzanensis</name>
    <dbReference type="NCBI Taxonomy" id="657419"/>
    <lineage>
        <taxon>Bacteria</taxon>
        <taxon>Pseudomonadati</taxon>
        <taxon>Pseudomonadota</taxon>
        <taxon>Alphaproteobacteria</taxon>
        <taxon>Geminicoccales</taxon>
        <taxon>Geminicoccaceae</taxon>
        <taxon>Tistrella</taxon>
    </lineage>
</organism>
<evidence type="ECO:0000256" key="5">
    <source>
        <dbReference type="ARBA" id="ARBA00023077"/>
    </source>
</evidence>
<evidence type="ECO:0000256" key="3">
    <source>
        <dbReference type="ARBA" id="ARBA00022452"/>
    </source>
</evidence>
<evidence type="ECO:0000256" key="7">
    <source>
        <dbReference type="ARBA" id="ARBA00023237"/>
    </source>
</evidence>
<feature type="domain" description="TonB-dependent receptor plug" evidence="12">
    <location>
        <begin position="75"/>
        <end position="182"/>
    </location>
</feature>
<keyword evidence="5 9" id="KW-0798">TonB box</keyword>
<comment type="subcellular location">
    <subcellularLocation>
        <location evidence="1 8">Cell outer membrane</location>
        <topology evidence="1 8">Multi-pass membrane protein</topology>
    </subcellularLocation>
</comment>
<comment type="similarity">
    <text evidence="8 9">Belongs to the TonB-dependent receptor family.</text>
</comment>
<dbReference type="InterPro" id="IPR039426">
    <property type="entry name" value="TonB-dep_rcpt-like"/>
</dbReference>
<comment type="caution">
    <text evidence="13">The sequence shown here is derived from an EMBL/GenBank/DDBJ whole genome shotgun (WGS) entry which is preliminary data.</text>
</comment>
<evidence type="ECO:0000256" key="1">
    <source>
        <dbReference type="ARBA" id="ARBA00004571"/>
    </source>
</evidence>
<keyword evidence="10" id="KW-0732">Signal</keyword>
<dbReference type="InterPro" id="IPR012910">
    <property type="entry name" value="Plug_dom"/>
</dbReference>
<evidence type="ECO:0000313" key="13">
    <source>
        <dbReference type="EMBL" id="GGB47261.1"/>
    </source>
</evidence>
<evidence type="ECO:0000259" key="11">
    <source>
        <dbReference type="Pfam" id="PF00593"/>
    </source>
</evidence>
<keyword evidence="13" id="KW-0675">Receptor</keyword>
<dbReference type="InterPro" id="IPR036942">
    <property type="entry name" value="Beta-barrel_TonB_sf"/>
</dbReference>
<evidence type="ECO:0000313" key="14">
    <source>
        <dbReference type="Proteomes" id="UP000603352"/>
    </source>
</evidence>
<dbReference type="InterPro" id="IPR000531">
    <property type="entry name" value="Beta-barrel_TonB"/>
</dbReference>
<dbReference type="SUPFAM" id="SSF56935">
    <property type="entry name" value="Porins"/>
    <property type="match status" value="1"/>
</dbReference>
<dbReference type="RefSeq" id="WP_188579379.1">
    <property type="nucleotide sequence ID" value="NZ_BMDZ01000036.1"/>
</dbReference>
<evidence type="ECO:0000256" key="10">
    <source>
        <dbReference type="SAM" id="SignalP"/>
    </source>
</evidence>
<keyword evidence="3 8" id="KW-1134">Transmembrane beta strand</keyword>
<gene>
    <name evidence="13" type="ORF">GCM10011505_30500</name>
</gene>
<sequence>MTRTTYRCGRIRPAVTDLMSATLISAAGLLALTSLPAVAADITITTLPDLDVTASGTASATAPDAATRDATLANSLPGSFAVIPAEAFQNSRAFNIGDMIATVPGVYAQSRFGQAETKLSIRGSGLSRNFHMRGVKLSLDGLPINTSDGAGDFQQIDPLSLRHVEVLKGSNGFSDGVSMLGGEVRMESRTGRSDPGVTARAELGSYGFVRTHAGFGFVDGDRDGHLSATLSRTDGFRDHSAHDDRLFTGNLGWRLTDNVETRFYLGYDDLYQELPSALTLDQALNDPRSTAAGNITGDQRRDITAIRLANRWSVAMGDATTLEFGAWLLDKSLYHPIFQVLDNDYLDGGVQAKLTTGGRAIGLEHGLTFGVRLAGGETDARRYVNIGGSRGALTAEGTERGRTFEVWAEDAVAIAPDLTLIMGLQAMHARRGFDDAFLGDGDDSGEARYDELNPRLGLIWQATPDVQLYGNLARSAEPPTLSEINPSTAPGFADIEAQTAWTLEVGSRGHWGRLGYDVAVFESRLRDELQTFGTITGGTTTINADRTIHRGLEAAVDLTLTDALMLKTSYTWSDFRFDGDATYGDNALPGVPPHRLYAELRWEPLAGVWLAPHVEWVPVDYAVDNAESLDAPDYALLGLRAGWQPAPGVTLFLDGRNLTDETYVATTSVTTSANAASALFYPGDGASIYGGIAFRW</sequence>
<accession>A0ABQ1INM5</accession>
<name>A0ABQ1INM5_9PROT</name>
<dbReference type="Gene3D" id="2.40.170.20">
    <property type="entry name" value="TonB-dependent receptor, beta-barrel domain"/>
    <property type="match status" value="1"/>
</dbReference>
<evidence type="ECO:0000256" key="6">
    <source>
        <dbReference type="ARBA" id="ARBA00023136"/>
    </source>
</evidence>
<evidence type="ECO:0000256" key="4">
    <source>
        <dbReference type="ARBA" id="ARBA00022692"/>
    </source>
</evidence>
<dbReference type="Pfam" id="PF00593">
    <property type="entry name" value="TonB_dep_Rec_b-barrel"/>
    <property type="match status" value="1"/>
</dbReference>
<dbReference type="InterPro" id="IPR037066">
    <property type="entry name" value="Plug_dom_sf"/>
</dbReference>
<dbReference type="PROSITE" id="PS52016">
    <property type="entry name" value="TONB_DEPENDENT_REC_3"/>
    <property type="match status" value="1"/>
</dbReference>
<keyword evidence="4 8" id="KW-0812">Transmembrane</keyword>
<keyword evidence="7 8" id="KW-0998">Cell outer membrane</keyword>
<protein>
    <submittedName>
        <fullName evidence="13">TonB-dependent receptor</fullName>
    </submittedName>
</protein>
<dbReference type="Gene3D" id="2.170.130.10">
    <property type="entry name" value="TonB-dependent receptor, plug domain"/>
    <property type="match status" value="1"/>
</dbReference>
<keyword evidence="6 8" id="KW-0472">Membrane</keyword>
<evidence type="ECO:0000256" key="8">
    <source>
        <dbReference type="PROSITE-ProRule" id="PRU01360"/>
    </source>
</evidence>
<feature type="signal peptide" evidence="10">
    <location>
        <begin position="1"/>
        <end position="39"/>
    </location>
</feature>
<feature type="domain" description="TonB-dependent receptor-like beta-barrel" evidence="11">
    <location>
        <begin position="216"/>
        <end position="658"/>
    </location>
</feature>
<proteinExistence type="inferred from homology"/>
<reference evidence="14" key="1">
    <citation type="journal article" date="2019" name="Int. J. Syst. Evol. Microbiol.">
        <title>The Global Catalogue of Microorganisms (GCM) 10K type strain sequencing project: providing services to taxonomists for standard genome sequencing and annotation.</title>
        <authorList>
            <consortium name="The Broad Institute Genomics Platform"/>
            <consortium name="The Broad Institute Genome Sequencing Center for Infectious Disease"/>
            <person name="Wu L."/>
            <person name="Ma J."/>
        </authorList>
    </citation>
    <scope>NUCLEOTIDE SEQUENCE [LARGE SCALE GENOMIC DNA]</scope>
    <source>
        <strain evidence="14">CGMCC 1.10188</strain>
    </source>
</reference>
<dbReference type="PANTHER" id="PTHR30069">
    <property type="entry name" value="TONB-DEPENDENT OUTER MEMBRANE RECEPTOR"/>
    <property type="match status" value="1"/>
</dbReference>
<keyword evidence="2 8" id="KW-0813">Transport</keyword>
<evidence type="ECO:0000256" key="9">
    <source>
        <dbReference type="RuleBase" id="RU003357"/>
    </source>
</evidence>
<keyword evidence="14" id="KW-1185">Reference proteome</keyword>
<dbReference type="EMBL" id="BMDZ01000036">
    <property type="protein sequence ID" value="GGB47261.1"/>
    <property type="molecule type" value="Genomic_DNA"/>
</dbReference>
<dbReference type="Pfam" id="PF07715">
    <property type="entry name" value="Plug"/>
    <property type="match status" value="1"/>
</dbReference>
<dbReference type="CDD" id="cd01347">
    <property type="entry name" value="ligand_gated_channel"/>
    <property type="match status" value="1"/>
</dbReference>
<dbReference type="PANTHER" id="PTHR30069:SF28">
    <property type="entry name" value="TONB-DEPENDENT RECEPTOR YNCD-RELATED"/>
    <property type="match status" value="1"/>
</dbReference>
<dbReference type="Proteomes" id="UP000603352">
    <property type="component" value="Unassembled WGS sequence"/>
</dbReference>
<evidence type="ECO:0000256" key="2">
    <source>
        <dbReference type="ARBA" id="ARBA00022448"/>
    </source>
</evidence>